<dbReference type="Gene3D" id="2.140.10.30">
    <property type="entry name" value="Dipeptidylpeptidase IV, N-terminal domain"/>
    <property type="match status" value="1"/>
</dbReference>
<evidence type="ECO:0000259" key="2">
    <source>
        <dbReference type="Pfam" id="PF00930"/>
    </source>
</evidence>
<dbReference type="PANTHER" id="PTHR11731">
    <property type="entry name" value="PROTEASE FAMILY S9B,C DIPEPTIDYL-PEPTIDASE IV-RELATED"/>
    <property type="match status" value="1"/>
</dbReference>
<dbReference type="OrthoDB" id="9812921at2"/>
<keyword evidence="4" id="KW-1185">Reference proteome</keyword>
<dbReference type="PANTHER" id="PTHR11731:SF193">
    <property type="entry name" value="DIPEPTIDYL PEPTIDASE 9"/>
    <property type="match status" value="1"/>
</dbReference>
<accession>A0A2Z5G693</accession>
<evidence type="ECO:0000259" key="1">
    <source>
        <dbReference type="Pfam" id="PF00326"/>
    </source>
</evidence>
<evidence type="ECO:0000313" key="4">
    <source>
        <dbReference type="Proteomes" id="UP000253606"/>
    </source>
</evidence>
<name>A0A2Z5G693_9BACT</name>
<proteinExistence type="predicted"/>
<dbReference type="SUPFAM" id="SSF82171">
    <property type="entry name" value="DPP6 N-terminal domain-like"/>
    <property type="match status" value="1"/>
</dbReference>
<dbReference type="Pfam" id="PF00930">
    <property type="entry name" value="DPPIV_N"/>
    <property type="match status" value="1"/>
</dbReference>
<gene>
    <name evidence="3" type="ORF">ACPOL_5504</name>
</gene>
<dbReference type="SUPFAM" id="SSF53474">
    <property type="entry name" value="alpha/beta-Hydrolases"/>
    <property type="match status" value="1"/>
</dbReference>
<feature type="domain" description="Peptidase S9 prolyl oligopeptidase catalytic" evidence="1">
    <location>
        <begin position="571"/>
        <end position="765"/>
    </location>
</feature>
<dbReference type="KEGG" id="abas:ACPOL_5504"/>
<dbReference type="InterPro" id="IPR001375">
    <property type="entry name" value="Peptidase_S9_cat"/>
</dbReference>
<sequence length="765" mass="84996">MGSLQKTFTLRKWLTLSLALFLPQGCILLAQRPGGDLPPAAAKSPGIGIEDVCAAAVPPESQGKQFWWSPDSGNIVYFKSLDSGFGLRLELDGVDSLGKQPTVLLNQSQIDHLFPATAKGDKGTMAPPPREKVGLEWSPDSAGLLLHSDRSIVWLDRKTLQTRTLISGEEVIGDVQLSPDGHWVGFVRQHNLWMISTAGGQAREITHGGTEILRRGELDWMYPDSLGTRHGYEWSPDSRQIAYYEFNLKGVALYTPPFQPDEDGPAETIDYPTPGTANPTVRVLVLNVAAKSTPVAINTGTEKDIYLPRMKWLPDSKRLAVERLNRAQTKLELLIADTHTGTARTILTDTDPYWINLSDILYFSKSTPQFLWSNEKSGYRHLFLYDLDGKLVRQLTDGKWEVTSLNAVNEKDGIIYYTSTEKSSLDRQLYSVRFEGGNTGNNEAKRITGESGTHEAIFAPNAAAFVDRFSTVVKPWIRTVYQLGSQTESIAAAKVFVLDNSRVRSPMKPALQQVDFITIKSHDGIEMNASMIRPPGFTAAKKYPAVIYIYGGPGRQAVHDTWEGDVSIWNQMLAQRGFIVLALDNRGTAGRGHIYEEYIHQRFEGQEITDLKDAVHFFQALPYIDPERLGIWGEGFGGAITINAMLHAPLFFKAGFAVAPVVDWFQQDSAYAERYLGDPVQNQDGYLSSSPLDYSKFLKGSLLVAHGAGNLKIHPDQSMELQSELVQARKYAEISLYPGQTRIVDKPAACSVLYQRATEFFGKNL</sequence>
<dbReference type="AlphaFoldDB" id="A0A2Z5G693"/>
<dbReference type="GO" id="GO:0008239">
    <property type="term" value="F:dipeptidyl-peptidase activity"/>
    <property type="evidence" value="ECO:0007669"/>
    <property type="project" value="TreeGrafter"/>
</dbReference>
<dbReference type="InterPro" id="IPR029058">
    <property type="entry name" value="AB_hydrolase_fold"/>
</dbReference>
<reference evidence="3 4" key="1">
    <citation type="journal article" date="2018" name="Front. Microbiol.">
        <title>Hydrolytic Capabilities as a Key to Environmental Success: Chitinolytic and Cellulolytic Acidobacteria From Acidic Sub-arctic Soils and Boreal Peatlands.</title>
        <authorList>
            <person name="Belova S.E."/>
            <person name="Ravin N.V."/>
            <person name="Pankratov T.A."/>
            <person name="Rakitin A.L."/>
            <person name="Ivanova A.A."/>
            <person name="Beletsky A.V."/>
            <person name="Mardanov A.V."/>
            <person name="Sinninghe Damste J.S."/>
            <person name="Dedysh S.N."/>
        </authorList>
    </citation>
    <scope>NUCLEOTIDE SEQUENCE [LARGE SCALE GENOMIC DNA]</scope>
    <source>
        <strain evidence="3 4">SBC82</strain>
    </source>
</reference>
<dbReference type="InterPro" id="IPR002469">
    <property type="entry name" value="Peptidase_S9B_N"/>
</dbReference>
<protein>
    <submittedName>
        <fullName evidence="3">Dipeptidyl peptidase IV</fullName>
    </submittedName>
</protein>
<organism evidence="3 4">
    <name type="scientific">Acidisarcina polymorpha</name>
    <dbReference type="NCBI Taxonomy" id="2211140"/>
    <lineage>
        <taxon>Bacteria</taxon>
        <taxon>Pseudomonadati</taxon>
        <taxon>Acidobacteriota</taxon>
        <taxon>Terriglobia</taxon>
        <taxon>Terriglobales</taxon>
        <taxon>Acidobacteriaceae</taxon>
        <taxon>Acidisarcina</taxon>
    </lineage>
</organism>
<dbReference type="GO" id="GO:0008236">
    <property type="term" value="F:serine-type peptidase activity"/>
    <property type="evidence" value="ECO:0007669"/>
    <property type="project" value="InterPro"/>
</dbReference>
<dbReference type="Pfam" id="PF00326">
    <property type="entry name" value="Peptidase_S9"/>
    <property type="match status" value="1"/>
</dbReference>
<dbReference type="GO" id="GO:0006508">
    <property type="term" value="P:proteolysis"/>
    <property type="evidence" value="ECO:0007669"/>
    <property type="project" value="InterPro"/>
</dbReference>
<dbReference type="Gene3D" id="3.40.50.1820">
    <property type="entry name" value="alpha/beta hydrolase"/>
    <property type="match status" value="1"/>
</dbReference>
<evidence type="ECO:0000313" key="3">
    <source>
        <dbReference type="EMBL" id="AXC14752.1"/>
    </source>
</evidence>
<dbReference type="Proteomes" id="UP000253606">
    <property type="component" value="Chromosome"/>
</dbReference>
<dbReference type="EMBL" id="CP030840">
    <property type="protein sequence ID" value="AXC14752.1"/>
    <property type="molecule type" value="Genomic_DNA"/>
</dbReference>
<feature type="domain" description="Dipeptidylpeptidase IV N-terminal" evidence="2">
    <location>
        <begin position="153"/>
        <end position="476"/>
    </location>
</feature>
<dbReference type="InterPro" id="IPR050278">
    <property type="entry name" value="Serine_Prot_S9B/DPPIV"/>
</dbReference>